<dbReference type="NCBIfam" id="TIGR00563">
    <property type="entry name" value="rsmB"/>
    <property type="match status" value="1"/>
</dbReference>
<dbReference type="Proteomes" id="UP000034681">
    <property type="component" value="Unassembled WGS sequence"/>
</dbReference>
<feature type="domain" description="SAM-dependent MTase RsmB/NOP-type" evidence="14">
    <location>
        <begin position="179"/>
        <end position="453"/>
    </location>
</feature>
<dbReference type="GO" id="GO:0003723">
    <property type="term" value="F:RNA binding"/>
    <property type="evidence" value="ECO:0007669"/>
    <property type="project" value="UniProtKB-UniRule"/>
</dbReference>
<dbReference type="PRINTS" id="PR02008">
    <property type="entry name" value="RCMTFAMILY"/>
</dbReference>
<comment type="similarity">
    <text evidence="13">Belongs to the class I-like SAM-binding methyltransferase superfamily. RsmB/NOP family.</text>
</comment>
<dbReference type="InterPro" id="IPR006027">
    <property type="entry name" value="NusB_RsmB_TIM44"/>
</dbReference>
<evidence type="ECO:0000313" key="16">
    <source>
        <dbReference type="Proteomes" id="UP000034681"/>
    </source>
</evidence>
<dbReference type="STRING" id="317619.GCA_000332315_03633"/>
<keyword evidence="16" id="KW-1185">Reference proteome</keyword>
<dbReference type="eggNOG" id="COG0781">
    <property type="taxonomic scope" value="Bacteria"/>
</dbReference>
<evidence type="ECO:0000256" key="3">
    <source>
        <dbReference type="ARBA" id="ARBA00012140"/>
    </source>
</evidence>
<dbReference type="AlphaFoldDB" id="A0A0M2Q2M3"/>
<keyword evidence="4" id="KW-0963">Cytoplasm</keyword>
<evidence type="ECO:0000256" key="5">
    <source>
        <dbReference type="ARBA" id="ARBA00022552"/>
    </source>
</evidence>
<accession>A0A0M2Q2M3</accession>
<dbReference type="PANTHER" id="PTHR22807:SF53">
    <property type="entry name" value="RIBOSOMAL RNA SMALL SUBUNIT METHYLTRANSFERASE B-RELATED"/>
    <property type="match status" value="1"/>
</dbReference>
<dbReference type="InterPro" id="IPR004573">
    <property type="entry name" value="rRNA_ssu_MeTfrase_B"/>
</dbReference>
<protein>
    <recommendedName>
        <fullName evidence="3">16S rRNA (cytosine(967)-C(5))-methyltransferase</fullName>
        <ecNumber evidence="3">2.1.1.176</ecNumber>
    </recommendedName>
    <alternativeName>
        <fullName evidence="10">16S rRNA m5C967 methyltransferase</fullName>
    </alternativeName>
    <alternativeName>
        <fullName evidence="11">rRNA (cytosine-C(5)-)-methyltransferase RsmB</fullName>
    </alternativeName>
</protein>
<dbReference type="eggNOG" id="COG0144">
    <property type="taxonomic scope" value="Bacteria"/>
</dbReference>
<keyword evidence="7 13" id="KW-0808">Transferase</keyword>
<dbReference type="CDD" id="cd02440">
    <property type="entry name" value="AdoMet_MTases"/>
    <property type="match status" value="1"/>
</dbReference>
<name>A0A0M2Q2M3_PROHO</name>
<dbReference type="InterPro" id="IPR023267">
    <property type="entry name" value="RCMT"/>
</dbReference>
<dbReference type="OrthoDB" id="9810297at2"/>
<dbReference type="GO" id="GO:0008649">
    <property type="term" value="F:rRNA methyltransferase activity"/>
    <property type="evidence" value="ECO:0007669"/>
    <property type="project" value="InterPro"/>
</dbReference>
<dbReference type="EC" id="2.1.1.176" evidence="3"/>
<evidence type="ECO:0000256" key="13">
    <source>
        <dbReference type="PROSITE-ProRule" id="PRU01023"/>
    </source>
</evidence>
<evidence type="ECO:0000256" key="6">
    <source>
        <dbReference type="ARBA" id="ARBA00022603"/>
    </source>
</evidence>
<organism evidence="15 16">
    <name type="scientific">Prochlorothrix hollandica PCC 9006 = CALU 1027</name>
    <dbReference type="NCBI Taxonomy" id="317619"/>
    <lineage>
        <taxon>Bacteria</taxon>
        <taxon>Bacillati</taxon>
        <taxon>Cyanobacteriota</taxon>
        <taxon>Cyanophyceae</taxon>
        <taxon>Prochlorotrichales</taxon>
        <taxon>Prochlorotrichaceae</taxon>
        <taxon>Prochlorothrix</taxon>
    </lineage>
</organism>
<proteinExistence type="inferred from homology"/>
<keyword evidence="6 13" id="KW-0489">Methyltransferase</keyword>
<evidence type="ECO:0000256" key="7">
    <source>
        <dbReference type="ARBA" id="ARBA00022679"/>
    </source>
</evidence>
<evidence type="ECO:0000259" key="14">
    <source>
        <dbReference type="PROSITE" id="PS51686"/>
    </source>
</evidence>
<dbReference type="InterPro" id="IPR029063">
    <property type="entry name" value="SAM-dependent_MTases_sf"/>
</dbReference>
<sequence>MSAQLPRSCARQAAYTALKAIVGGSFADVAVDNVLTRSTLSPADRRLATELIYGCVRRQGTLDALIDQLAKKPAAHQPPHLRLIFHVGFYQLRYLDQIPPSAAVDTTVELAKNNGFRGLSGFVNGVLRQYLRLGEQAESGDALILPDTYPQRWAMEHSMPDWIVALWQQQLLGFEVEALCQWMNQTPSLDLRVNPLRSSVDEVAAALEAQDISVERHPHLPQALRLRGSVGNIQQLPGFAEGWWMVQDASAQLVGHFLDPQPGETVIDACAAPGGKTLHLAELMGDQGTIWACDQTLARLRKLTANQNRLGMESIHLHTGDSRHWHPCQHEADRVLLDVPCSGLGTLQRHADARWRQSPLTVKGLAQLQRDLLVAATDWVKPGGIVVYATCTLHPQENEDQIEAFLADYPQWHLLPPDPASPAAAYGCDRGWVKVWPQRSQMDGFFMARLQAP</sequence>
<evidence type="ECO:0000256" key="11">
    <source>
        <dbReference type="ARBA" id="ARBA00031088"/>
    </source>
</evidence>
<keyword evidence="8 13" id="KW-0949">S-adenosyl-L-methionine</keyword>
<evidence type="ECO:0000256" key="8">
    <source>
        <dbReference type="ARBA" id="ARBA00022691"/>
    </source>
</evidence>
<reference evidence="15" key="1">
    <citation type="submission" date="2012-04" db="EMBL/GenBank/DDBJ databases">
        <authorList>
            <person name="Borisov I.G."/>
            <person name="Ivanikova N.V."/>
            <person name="Pinevich A.V."/>
        </authorList>
    </citation>
    <scope>NUCLEOTIDE SEQUENCE</scope>
    <source>
        <strain evidence="15">CALU 1027</strain>
    </source>
</reference>
<comment type="subcellular location">
    <subcellularLocation>
        <location evidence="2">Cytoplasm</location>
    </subcellularLocation>
</comment>
<dbReference type="InterPro" id="IPR035926">
    <property type="entry name" value="NusB-like_sf"/>
</dbReference>
<evidence type="ECO:0000256" key="10">
    <source>
        <dbReference type="ARBA" id="ARBA00030399"/>
    </source>
</evidence>
<dbReference type="EMBL" id="AJTX02000002">
    <property type="protein sequence ID" value="KKJ01224.1"/>
    <property type="molecule type" value="Genomic_DNA"/>
</dbReference>
<evidence type="ECO:0000256" key="9">
    <source>
        <dbReference type="ARBA" id="ARBA00022884"/>
    </source>
</evidence>
<dbReference type="FunFam" id="3.40.50.150:FF:000257">
    <property type="entry name" value="16S rRNA methyltransferase"/>
    <property type="match status" value="1"/>
</dbReference>
<feature type="active site" description="Nucleophile" evidence="13">
    <location>
        <position position="391"/>
    </location>
</feature>
<evidence type="ECO:0000256" key="12">
    <source>
        <dbReference type="ARBA" id="ARBA00047283"/>
    </source>
</evidence>
<dbReference type="Pfam" id="PF01189">
    <property type="entry name" value="Methyltr_RsmB-F"/>
    <property type="match status" value="1"/>
</dbReference>
<gene>
    <name evidence="15" type="ORF">PROH_02260</name>
</gene>
<feature type="binding site" evidence="13">
    <location>
        <position position="338"/>
    </location>
    <ligand>
        <name>S-adenosyl-L-methionine</name>
        <dbReference type="ChEBI" id="CHEBI:59789"/>
    </ligand>
</feature>
<dbReference type="InterPro" id="IPR049560">
    <property type="entry name" value="MeTrfase_RsmB-F_NOP2_cat"/>
</dbReference>
<keyword evidence="5" id="KW-0698">rRNA processing</keyword>
<dbReference type="GO" id="GO:0005737">
    <property type="term" value="C:cytoplasm"/>
    <property type="evidence" value="ECO:0007669"/>
    <property type="project" value="UniProtKB-SubCell"/>
</dbReference>
<dbReference type="Gene3D" id="3.40.50.150">
    <property type="entry name" value="Vaccinia Virus protein VP39"/>
    <property type="match status" value="1"/>
</dbReference>
<evidence type="ECO:0000256" key="4">
    <source>
        <dbReference type="ARBA" id="ARBA00022490"/>
    </source>
</evidence>
<dbReference type="SUPFAM" id="SSF53335">
    <property type="entry name" value="S-adenosyl-L-methionine-dependent methyltransferases"/>
    <property type="match status" value="1"/>
</dbReference>
<comment type="catalytic activity">
    <reaction evidence="12">
        <text>cytidine(967) in 16S rRNA + S-adenosyl-L-methionine = 5-methylcytidine(967) in 16S rRNA + S-adenosyl-L-homocysteine + H(+)</text>
        <dbReference type="Rhea" id="RHEA:42748"/>
        <dbReference type="Rhea" id="RHEA-COMP:10219"/>
        <dbReference type="Rhea" id="RHEA-COMP:10220"/>
        <dbReference type="ChEBI" id="CHEBI:15378"/>
        <dbReference type="ChEBI" id="CHEBI:57856"/>
        <dbReference type="ChEBI" id="CHEBI:59789"/>
        <dbReference type="ChEBI" id="CHEBI:74483"/>
        <dbReference type="ChEBI" id="CHEBI:82748"/>
        <dbReference type="EC" id="2.1.1.176"/>
    </reaction>
</comment>
<evidence type="ECO:0000256" key="1">
    <source>
        <dbReference type="ARBA" id="ARBA00002724"/>
    </source>
</evidence>
<dbReference type="SUPFAM" id="SSF48013">
    <property type="entry name" value="NusB-like"/>
    <property type="match status" value="1"/>
</dbReference>
<keyword evidence="9 13" id="KW-0694">RNA-binding</keyword>
<dbReference type="NCBIfam" id="NF011493">
    <property type="entry name" value="PRK14901.1"/>
    <property type="match status" value="1"/>
</dbReference>
<evidence type="ECO:0000313" key="15">
    <source>
        <dbReference type="EMBL" id="KKJ01224.1"/>
    </source>
</evidence>
<dbReference type="PROSITE" id="PS51686">
    <property type="entry name" value="SAM_MT_RSMB_NOP"/>
    <property type="match status" value="1"/>
</dbReference>
<dbReference type="GO" id="GO:0006355">
    <property type="term" value="P:regulation of DNA-templated transcription"/>
    <property type="evidence" value="ECO:0007669"/>
    <property type="project" value="InterPro"/>
</dbReference>
<dbReference type="Pfam" id="PF22458">
    <property type="entry name" value="RsmF-B_ferredox"/>
    <property type="match status" value="1"/>
</dbReference>
<evidence type="ECO:0000256" key="2">
    <source>
        <dbReference type="ARBA" id="ARBA00004496"/>
    </source>
</evidence>
<comment type="function">
    <text evidence="1">Specifically methylates the cytosine at position 967 (m5C967) of 16S rRNA.</text>
</comment>
<dbReference type="InterPro" id="IPR054728">
    <property type="entry name" value="RsmB-like_ferredoxin"/>
</dbReference>
<feature type="binding site" evidence="13">
    <location>
        <position position="294"/>
    </location>
    <ligand>
        <name>S-adenosyl-L-methionine</name>
        <dbReference type="ChEBI" id="CHEBI:59789"/>
    </ligand>
</feature>
<feature type="binding site" evidence="13">
    <location>
        <position position="321"/>
    </location>
    <ligand>
        <name>S-adenosyl-L-methionine</name>
        <dbReference type="ChEBI" id="CHEBI:59789"/>
    </ligand>
</feature>
<dbReference type="NCBIfam" id="NF011494">
    <property type="entry name" value="PRK14902.1"/>
    <property type="match status" value="1"/>
</dbReference>
<dbReference type="Pfam" id="PF01029">
    <property type="entry name" value="NusB"/>
    <property type="match status" value="1"/>
</dbReference>
<dbReference type="PANTHER" id="PTHR22807">
    <property type="entry name" value="NOP2 YEAST -RELATED NOL1/NOP2/FMU SUN DOMAIN-CONTAINING"/>
    <property type="match status" value="1"/>
</dbReference>
<dbReference type="Gene3D" id="1.10.940.10">
    <property type="entry name" value="NusB-like"/>
    <property type="match status" value="1"/>
</dbReference>
<dbReference type="RefSeq" id="WP_017713823.1">
    <property type="nucleotide sequence ID" value="NZ_KB235941.1"/>
</dbReference>
<dbReference type="InterPro" id="IPR001678">
    <property type="entry name" value="MeTrfase_RsmB-F_NOP2_dom"/>
</dbReference>
<comment type="caution">
    <text evidence="15">The sequence shown here is derived from an EMBL/GenBank/DDBJ whole genome shotgun (WGS) entry which is preliminary data.</text>
</comment>
<feature type="binding site" evidence="13">
    <location>
        <begin position="270"/>
        <end position="276"/>
    </location>
    <ligand>
        <name>S-adenosyl-L-methionine</name>
        <dbReference type="ChEBI" id="CHEBI:59789"/>
    </ligand>
</feature>